<dbReference type="GO" id="GO:0004519">
    <property type="term" value="F:endonuclease activity"/>
    <property type="evidence" value="ECO:0007669"/>
    <property type="project" value="UniProtKB-KW"/>
</dbReference>
<accession>A0ABS6VQE9</accession>
<evidence type="ECO:0000313" key="1">
    <source>
        <dbReference type="EMBL" id="MBW2940546.1"/>
    </source>
</evidence>
<dbReference type="InterPro" id="IPR052021">
    <property type="entry name" value="Type-I_RS_S_subunit"/>
</dbReference>
<proteinExistence type="predicted"/>
<comment type="caution">
    <text evidence="1">The sequence shown here is derived from an EMBL/GenBank/DDBJ whole genome shotgun (WGS) entry which is preliminary data.</text>
</comment>
<dbReference type="CDD" id="cd16961">
    <property type="entry name" value="RMtype1_S_TRD-CR_like"/>
    <property type="match status" value="1"/>
</dbReference>
<dbReference type="PANTHER" id="PTHR30408">
    <property type="entry name" value="TYPE-1 RESTRICTION ENZYME ECOKI SPECIFICITY PROTEIN"/>
    <property type="match status" value="1"/>
</dbReference>
<name>A0ABS6VQE9_9GAMM</name>
<sequence>MRLVTVADVFEGRGWPGHPIRGGIRESPDGVAMVQLRDVDMHRGVDWDSVILTSVERKRTERWVEDGDILFAARGARLNATVARDIPGQVLCSPHFFHLRVRPNMALPDFIAWQMNQGPFQNKVRLDAEGVTSLTLRIADFRQILLALPSLAEQEKFAALYRAQREERRVLEGLIENRERQMKGLATQMMQRAHLIDGVSR</sequence>
<dbReference type="EMBL" id="JAHWDQ010000001">
    <property type="protein sequence ID" value="MBW2940546.1"/>
    <property type="molecule type" value="Genomic_DNA"/>
</dbReference>
<keyword evidence="2" id="KW-1185">Reference proteome</keyword>
<keyword evidence="1" id="KW-0255">Endonuclease</keyword>
<dbReference type="PANTHER" id="PTHR30408:SF12">
    <property type="entry name" value="TYPE I RESTRICTION ENZYME MJAVIII SPECIFICITY SUBUNIT"/>
    <property type="match status" value="1"/>
</dbReference>
<protein>
    <submittedName>
        <fullName evidence="1">Restriction endonuclease subunit S</fullName>
    </submittedName>
</protein>
<reference evidence="1" key="1">
    <citation type="submission" date="2021-07" db="EMBL/GenBank/DDBJ databases">
        <title>Zhongshania sp. CAU 1632 isolated from seawater.</title>
        <authorList>
            <person name="Kim W."/>
        </authorList>
    </citation>
    <scope>NUCLEOTIDE SEQUENCE</scope>
    <source>
        <strain evidence="1">CAU 1632</strain>
    </source>
</reference>
<dbReference type="Proteomes" id="UP001166291">
    <property type="component" value="Unassembled WGS sequence"/>
</dbReference>
<keyword evidence="1" id="KW-0540">Nuclease</keyword>
<evidence type="ECO:0000313" key="2">
    <source>
        <dbReference type="Proteomes" id="UP001166291"/>
    </source>
</evidence>
<keyword evidence="1" id="KW-0378">Hydrolase</keyword>
<dbReference type="RefSeq" id="WP_219042735.1">
    <property type="nucleotide sequence ID" value="NZ_JAHWDQ010000001.1"/>
</dbReference>
<organism evidence="1 2">
    <name type="scientific">Zhongshania aquimaris</name>
    <dbReference type="NCBI Taxonomy" id="2857107"/>
    <lineage>
        <taxon>Bacteria</taxon>
        <taxon>Pseudomonadati</taxon>
        <taxon>Pseudomonadota</taxon>
        <taxon>Gammaproteobacteria</taxon>
        <taxon>Cellvibrionales</taxon>
        <taxon>Spongiibacteraceae</taxon>
        <taxon>Zhongshania</taxon>
    </lineage>
</organism>
<gene>
    <name evidence="1" type="ORF">KXJ70_07165</name>
</gene>